<reference evidence="5 6" key="1">
    <citation type="submission" date="2018-06" db="EMBL/GenBank/DDBJ databases">
        <authorList>
            <consortium name="Pathogen Informatics"/>
            <person name="Doyle S."/>
        </authorList>
    </citation>
    <scope>NUCLEOTIDE SEQUENCE [LARGE SCALE GENOMIC DNA]</scope>
    <source>
        <strain evidence="5 6">NCTC10571</strain>
    </source>
</reference>
<dbReference type="InterPro" id="IPR018356">
    <property type="entry name" value="Tscrpt_reg_HTH_DeoR_CS"/>
</dbReference>
<dbReference type="InterPro" id="IPR014036">
    <property type="entry name" value="DeoR-like_C"/>
</dbReference>
<dbReference type="InterPro" id="IPR001034">
    <property type="entry name" value="DeoR_HTH"/>
</dbReference>
<organism evidence="5 6">
    <name type="scientific">Megamonas hypermegale</name>
    <dbReference type="NCBI Taxonomy" id="158847"/>
    <lineage>
        <taxon>Bacteria</taxon>
        <taxon>Bacillati</taxon>
        <taxon>Bacillota</taxon>
        <taxon>Negativicutes</taxon>
        <taxon>Selenomonadales</taxon>
        <taxon>Selenomonadaceae</taxon>
        <taxon>Megamonas</taxon>
    </lineage>
</organism>
<dbReference type="GO" id="GO:0003677">
    <property type="term" value="F:DNA binding"/>
    <property type="evidence" value="ECO:0007669"/>
    <property type="project" value="UniProtKB-KW"/>
</dbReference>
<dbReference type="GeneID" id="62777399"/>
<dbReference type="Proteomes" id="UP000255234">
    <property type="component" value="Unassembled WGS sequence"/>
</dbReference>
<proteinExistence type="predicted"/>
<name>A0A378NQJ9_9FIRM</name>
<gene>
    <name evidence="5" type="primary">lacR_1</name>
    <name evidence="5" type="ORF">NCTC10571_00029</name>
</gene>
<dbReference type="Pfam" id="PF08220">
    <property type="entry name" value="HTH_DeoR"/>
    <property type="match status" value="1"/>
</dbReference>
<accession>A0A378NQJ9</accession>
<sequence>MKATRLNDIENLLEEQNTLSINHLCEIFNVSKNTIRRDIAELEKRGTIKKVYGGIMRNQTNIPEPFAAREIKNKTKKKQLAKLAANLVDDNDIIYIDSGTTTMHMIPYLAEKKNLTILTANVYVINEAFHYPQMNIIATGGTLYRPSNAFVGASVLQFLEGFNISKCFLAATGISIENGATNASPMEGDIKKYLTSNSKTKILLVDSTKIDQVSLVTFAKLKDMDYIISDNKFSSKYNDYFKHNNVHLVTP</sequence>
<dbReference type="RefSeq" id="WP_008539195.1">
    <property type="nucleotide sequence ID" value="NZ_UGPP01000001.1"/>
</dbReference>
<keyword evidence="1" id="KW-0805">Transcription regulation</keyword>
<keyword evidence="5" id="KW-0808">Transferase</keyword>
<dbReference type="SUPFAM" id="SSF46785">
    <property type="entry name" value="Winged helix' DNA-binding domain"/>
    <property type="match status" value="1"/>
</dbReference>
<dbReference type="GO" id="GO:0003700">
    <property type="term" value="F:DNA-binding transcription factor activity"/>
    <property type="evidence" value="ECO:0007669"/>
    <property type="project" value="InterPro"/>
</dbReference>
<dbReference type="PROSITE" id="PS51000">
    <property type="entry name" value="HTH_DEOR_2"/>
    <property type="match status" value="1"/>
</dbReference>
<evidence type="ECO:0000256" key="2">
    <source>
        <dbReference type="ARBA" id="ARBA00023125"/>
    </source>
</evidence>
<dbReference type="InterPro" id="IPR050313">
    <property type="entry name" value="Carb_Metab_HTH_regulators"/>
</dbReference>
<dbReference type="PANTHER" id="PTHR30363">
    <property type="entry name" value="HTH-TYPE TRANSCRIPTIONAL REGULATOR SRLR-RELATED"/>
    <property type="match status" value="1"/>
</dbReference>
<dbReference type="PROSITE" id="PS00894">
    <property type="entry name" value="HTH_DEOR_1"/>
    <property type="match status" value="1"/>
</dbReference>
<dbReference type="InterPro" id="IPR036390">
    <property type="entry name" value="WH_DNA-bd_sf"/>
</dbReference>
<dbReference type="InterPro" id="IPR036388">
    <property type="entry name" value="WH-like_DNA-bd_sf"/>
</dbReference>
<dbReference type="SMART" id="SM01134">
    <property type="entry name" value="DeoRC"/>
    <property type="match status" value="1"/>
</dbReference>
<evidence type="ECO:0000256" key="1">
    <source>
        <dbReference type="ARBA" id="ARBA00023015"/>
    </source>
</evidence>
<evidence type="ECO:0000256" key="3">
    <source>
        <dbReference type="ARBA" id="ARBA00023163"/>
    </source>
</evidence>
<evidence type="ECO:0000313" key="6">
    <source>
        <dbReference type="Proteomes" id="UP000255234"/>
    </source>
</evidence>
<dbReference type="Gene3D" id="1.10.10.10">
    <property type="entry name" value="Winged helix-like DNA-binding domain superfamily/Winged helix DNA-binding domain"/>
    <property type="match status" value="1"/>
</dbReference>
<evidence type="ECO:0000259" key="4">
    <source>
        <dbReference type="PROSITE" id="PS51000"/>
    </source>
</evidence>
<feature type="domain" description="HTH deoR-type" evidence="4">
    <location>
        <begin position="2"/>
        <end position="57"/>
    </location>
</feature>
<dbReference type="PRINTS" id="PR00037">
    <property type="entry name" value="HTHLACR"/>
</dbReference>
<evidence type="ECO:0000313" key="5">
    <source>
        <dbReference type="EMBL" id="STY69949.1"/>
    </source>
</evidence>
<dbReference type="Gene3D" id="3.40.50.1360">
    <property type="match status" value="1"/>
</dbReference>
<keyword evidence="3" id="KW-0804">Transcription</keyword>
<dbReference type="EMBL" id="UGPP01000001">
    <property type="protein sequence ID" value="STY69949.1"/>
    <property type="molecule type" value="Genomic_DNA"/>
</dbReference>
<dbReference type="AlphaFoldDB" id="A0A378NQJ9"/>
<dbReference type="SUPFAM" id="SSF100950">
    <property type="entry name" value="NagB/RpiA/CoA transferase-like"/>
    <property type="match status" value="1"/>
</dbReference>
<dbReference type="GO" id="GO:0016740">
    <property type="term" value="F:transferase activity"/>
    <property type="evidence" value="ECO:0007669"/>
    <property type="project" value="UniProtKB-KW"/>
</dbReference>
<dbReference type="InterPro" id="IPR037171">
    <property type="entry name" value="NagB/RpiA_transferase-like"/>
</dbReference>
<dbReference type="Pfam" id="PF00455">
    <property type="entry name" value="DeoRC"/>
    <property type="match status" value="1"/>
</dbReference>
<dbReference type="SMART" id="SM00420">
    <property type="entry name" value="HTH_DEOR"/>
    <property type="match status" value="1"/>
</dbReference>
<dbReference type="PANTHER" id="PTHR30363:SF60">
    <property type="entry name" value="HTH-TYPE TRANSCRIPTIONAL REGULATOR IOLR"/>
    <property type="match status" value="1"/>
</dbReference>
<keyword evidence="2" id="KW-0238">DNA-binding</keyword>
<protein>
    <submittedName>
        <fullName evidence="5">Lactose phosphotransferase system repressor</fullName>
    </submittedName>
</protein>